<comment type="caution">
    <text evidence="1">The sequence shown here is derived from an EMBL/GenBank/DDBJ whole genome shotgun (WGS) entry which is preliminary data.</text>
</comment>
<dbReference type="AlphaFoldDB" id="A0A7X6M8S1"/>
<sequence>MTAVQYTGPDAAEEIRALAEASTDRRPAFLPPLSFVQARVYLDDQRCMVLIPKGHWLVMVPSGSLVVLSSGALSSILPTSVGES</sequence>
<dbReference type="EMBL" id="JAAXPG010000002">
    <property type="protein sequence ID" value="NKY96539.1"/>
    <property type="molecule type" value="Genomic_DNA"/>
</dbReference>
<proteinExistence type="predicted"/>
<reference evidence="1 2" key="1">
    <citation type="submission" date="2020-04" db="EMBL/GenBank/DDBJ databases">
        <title>MicrobeNet Type strains.</title>
        <authorList>
            <person name="Nicholson A.C."/>
        </authorList>
    </citation>
    <scope>NUCLEOTIDE SEQUENCE [LARGE SCALE GENOMIC DNA]</scope>
    <source>
        <strain evidence="1 2">ATCC 23612</strain>
    </source>
</reference>
<dbReference type="Proteomes" id="UP000553209">
    <property type="component" value="Unassembled WGS sequence"/>
</dbReference>
<evidence type="ECO:0000313" key="1">
    <source>
        <dbReference type="EMBL" id="NKY96539.1"/>
    </source>
</evidence>
<protein>
    <submittedName>
        <fullName evidence="1">Uncharacterized protein</fullName>
    </submittedName>
</protein>
<keyword evidence="2" id="KW-1185">Reference proteome</keyword>
<gene>
    <name evidence="1" type="ORF">HGB44_02465</name>
</gene>
<accession>A0A7X6M8S1</accession>
<evidence type="ECO:0000313" key="2">
    <source>
        <dbReference type="Proteomes" id="UP000553209"/>
    </source>
</evidence>
<dbReference type="RefSeq" id="WP_168443898.1">
    <property type="nucleotide sequence ID" value="NZ_JAAXPG010000002.1"/>
</dbReference>
<organism evidence="1 2">
    <name type="scientific">Nocardiopsis alborubida</name>
    <dbReference type="NCBI Taxonomy" id="146802"/>
    <lineage>
        <taxon>Bacteria</taxon>
        <taxon>Bacillati</taxon>
        <taxon>Actinomycetota</taxon>
        <taxon>Actinomycetes</taxon>
        <taxon>Streptosporangiales</taxon>
        <taxon>Nocardiopsidaceae</taxon>
        <taxon>Nocardiopsis</taxon>
    </lineage>
</organism>
<name>A0A7X6M8S1_9ACTN</name>